<accession>A0ABR1N7F3</accession>
<feature type="signal peptide" evidence="1">
    <location>
        <begin position="1"/>
        <end position="17"/>
    </location>
</feature>
<organism evidence="2 3">
    <name type="scientific">Phyllosticta paracitricarpa</name>
    <dbReference type="NCBI Taxonomy" id="2016321"/>
    <lineage>
        <taxon>Eukaryota</taxon>
        <taxon>Fungi</taxon>
        <taxon>Dikarya</taxon>
        <taxon>Ascomycota</taxon>
        <taxon>Pezizomycotina</taxon>
        <taxon>Dothideomycetes</taxon>
        <taxon>Dothideomycetes incertae sedis</taxon>
        <taxon>Botryosphaeriales</taxon>
        <taxon>Phyllostictaceae</taxon>
        <taxon>Phyllosticta</taxon>
    </lineage>
</organism>
<evidence type="ECO:0000313" key="3">
    <source>
        <dbReference type="Proteomes" id="UP001367316"/>
    </source>
</evidence>
<keyword evidence="3" id="KW-1185">Reference proteome</keyword>
<sequence length="90" mass="10011">MVDVIVVVVVVLFVVMARVRRRVGPDERTAKGPADCHSDCTCYCSRMQTGAAKWAGGDAQISRDGSRGSRWFPSVVRGPAGRRETHYWWS</sequence>
<dbReference type="Proteomes" id="UP001367316">
    <property type="component" value="Unassembled WGS sequence"/>
</dbReference>
<evidence type="ECO:0000313" key="2">
    <source>
        <dbReference type="EMBL" id="KAK7611151.1"/>
    </source>
</evidence>
<evidence type="ECO:0000256" key="1">
    <source>
        <dbReference type="SAM" id="SignalP"/>
    </source>
</evidence>
<dbReference type="EMBL" id="JBBPBF010000015">
    <property type="protein sequence ID" value="KAK7611151.1"/>
    <property type="molecule type" value="Genomic_DNA"/>
</dbReference>
<name>A0ABR1N7F3_9PEZI</name>
<keyword evidence="1" id="KW-0732">Signal</keyword>
<comment type="caution">
    <text evidence="2">The sequence shown here is derived from an EMBL/GenBank/DDBJ whole genome shotgun (WGS) entry which is preliminary data.</text>
</comment>
<evidence type="ECO:0008006" key="4">
    <source>
        <dbReference type="Google" id="ProtNLM"/>
    </source>
</evidence>
<feature type="chain" id="PRO_5045990745" description="Secreted protein" evidence="1">
    <location>
        <begin position="18"/>
        <end position="90"/>
    </location>
</feature>
<gene>
    <name evidence="2" type="ORF">JOL62DRAFT_574531</name>
</gene>
<reference evidence="2 3" key="1">
    <citation type="submission" date="2024-04" db="EMBL/GenBank/DDBJ databases">
        <title>Phyllosticta paracitricarpa is synonymous to the EU quarantine fungus P. citricarpa based on phylogenomic analyses.</title>
        <authorList>
            <consortium name="Lawrence Berkeley National Laboratory"/>
            <person name="Van ingen-buijs V.A."/>
            <person name="Van westerhoven A.C."/>
            <person name="Haridas S."/>
            <person name="Skiadas P."/>
            <person name="Martin F."/>
            <person name="Groenewald J.Z."/>
            <person name="Crous P.W."/>
            <person name="Seidl M.F."/>
        </authorList>
    </citation>
    <scope>NUCLEOTIDE SEQUENCE [LARGE SCALE GENOMIC DNA]</scope>
    <source>
        <strain evidence="2 3">CBS 141358</strain>
    </source>
</reference>
<proteinExistence type="predicted"/>
<protein>
    <recommendedName>
        <fullName evidence="4">Secreted protein</fullName>
    </recommendedName>
</protein>